<evidence type="ECO:0000256" key="2">
    <source>
        <dbReference type="ARBA" id="ARBA00022730"/>
    </source>
</evidence>
<dbReference type="InterPro" id="IPR005749">
    <property type="entry name" value="Ribosomal_uL15_bac-type"/>
</dbReference>
<feature type="compositionally biased region" description="Gly residues" evidence="8">
    <location>
        <begin position="21"/>
        <end position="31"/>
    </location>
</feature>
<reference evidence="10 11" key="1">
    <citation type="submission" date="2015-05" db="EMBL/GenBank/DDBJ databases">
        <title>Photobacterium galathea sp. nov.</title>
        <authorList>
            <person name="Machado H."/>
            <person name="Gram L."/>
        </authorList>
    </citation>
    <scope>NUCLEOTIDE SEQUENCE [LARGE SCALE GENOMIC DNA]</scope>
    <source>
        <strain evidence="10 11">CGMCC 1.12159</strain>
    </source>
</reference>
<dbReference type="InterPro" id="IPR030878">
    <property type="entry name" value="Ribosomal_uL15"/>
</dbReference>
<dbReference type="GO" id="GO:0022625">
    <property type="term" value="C:cytosolic large ribosomal subunit"/>
    <property type="evidence" value="ECO:0007669"/>
    <property type="project" value="TreeGrafter"/>
</dbReference>
<dbReference type="OrthoDB" id="9810293at2"/>
<organism evidence="10 11">
    <name type="scientific">Photobacterium aquae</name>
    <dbReference type="NCBI Taxonomy" id="1195763"/>
    <lineage>
        <taxon>Bacteria</taxon>
        <taxon>Pseudomonadati</taxon>
        <taxon>Pseudomonadota</taxon>
        <taxon>Gammaproteobacteria</taxon>
        <taxon>Vibrionales</taxon>
        <taxon>Vibrionaceae</taxon>
        <taxon>Photobacterium</taxon>
    </lineage>
</organism>
<comment type="subunit">
    <text evidence="6">Part of the 50S ribosomal subunit.</text>
</comment>
<evidence type="ECO:0000256" key="7">
    <source>
        <dbReference type="RuleBase" id="RU003888"/>
    </source>
</evidence>
<dbReference type="Proteomes" id="UP000036097">
    <property type="component" value="Unassembled WGS sequence"/>
</dbReference>
<evidence type="ECO:0000313" key="11">
    <source>
        <dbReference type="Proteomes" id="UP000036097"/>
    </source>
</evidence>
<evidence type="ECO:0000313" key="10">
    <source>
        <dbReference type="EMBL" id="KLV02628.1"/>
    </source>
</evidence>
<proteinExistence type="inferred from homology"/>
<evidence type="ECO:0000256" key="3">
    <source>
        <dbReference type="ARBA" id="ARBA00022884"/>
    </source>
</evidence>
<sequence>MRLNTLSPAAGSKPSAKRVGRGIGSGLGKTCGRGHKGQKSRSGGSVRPGFEGGQMPLKQRLPKFGFTSRKSLVTAEVRLAELARVEGDVVSLETLKAANIITKNIAFAKIVLSGEIARAVTVKGLRVTKGAKAAIEAAGGKIEE</sequence>
<dbReference type="SUPFAM" id="SSF52080">
    <property type="entry name" value="Ribosomal proteins L15p and L18e"/>
    <property type="match status" value="1"/>
</dbReference>
<comment type="caution">
    <text evidence="10">The sequence shown here is derived from an EMBL/GenBank/DDBJ whole genome shotgun (WGS) entry which is preliminary data.</text>
</comment>
<evidence type="ECO:0000256" key="4">
    <source>
        <dbReference type="ARBA" id="ARBA00022980"/>
    </source>
</evidence>
<dbReference type="PANTHER" id="PTHR12934:SF11">
    <property type="entry name" value="LARGE RIBOSOMAL SUBUNIT PROTEIN UL15M"/>
    <property type="match status" value="1"/>
</dbReference>
<dbReference type="GO" id="GO:0019843">
    <property type="term" value="F:rRNA binding"/>
    <property type="evidence" value="ECO:0007669"/>
    <property type="project" value="UniProtKB-UniRule"/>
</dbReference>
<feature type="region of interest" description="Disordered" evidence="8">
    <location>
        <begin position="1"/>
        <end position="57"/>
    </location>
</feature>
<accession>A0A0J1GSA6</accession>
<evidence type="ECO:0000256" key="8">
    <source>
        <dbReference type="SAM" id="MobiDB-lite"/>
    </source>
</evidence>
<keyword evidence="4 6" id="KW-0689">Ribosomal protein</keyword>
<feature type="domain" description="Large ribosomal subunit protein uL15/eL18" evidence="9">
    <location>
        <begin position="83"/>
        <end position="143"/>
    </location>
</feature>
<dbReference type="GO" id="GO:0003735">
    <property type="term" value="F:structural constituent of ribosome"/>
    <property type="evidence" value="ECO:0007669"/>
    <property type="project" value="InterPro"/>
</dbReference>
<dbReference type="RefSeq" id="WP_047880901.1">
    <property type="nucleotide sequence ID" value="NZ_LDOT01000045.1"/>
</dbReference>
<evidence type="ECO:0000256" key="6">
    <source>
        <dbReference type="HAMAP-Rule" id="MF_01341"/>
    </source>
</evidence>
<comment type="similarity">
    <text evidence="1 6 7">Belongs to the universal ribosomal protein uL15 family.</text>
</comment>
<dbReference type="PANTHER" id="PTHR12934">
    <property type="entry name" value="50S RIBOSOMAL PROTEIN L15"/>
    <property type="match status" value="1"/>
</dbReference>
<evidence type="ECO:0000259" key="9">
    <source>
        <dbReference type="Pfam" id="PF00828"/>
    </source>
</evidence>
<dbReference type="HAMAP" id="MF_01341">
    <property type="entry name" value="Ribosomal_uL15"/>
    <property type="match status" value="1"/>
</dbReference>
<keyword evidence="3 6" id="KW-0694">RNA-binding</keyword>
<dbReference type="PATRIC" id="fig|1195763.3.peg.4538"/>
<dbReference type="InterPro" id="IPR036227">
    <property type="entry name" value="Ribosomal_uL15/eL18_sf"/>
</dbReference>
<dbReference type="AlphaFoldDB" id="A0A0J1GSA6"/>
<dbReference type="InterPro" id="IPR021131">
    <property type="entry name" value="Ribosomal_uL15/eL18"/>
</dbReference>
<evidence type="ECO:0000256" key="1">
    <source>
        <dbReference type="ARBA" id="ARBA00007320"/>
    </source>
</evidence>
<protein>
    <recommendedName>
        <fullName evidence="6">Large ribosomal subunit protein uL15</fullName>
    </recommendedName>
</protein>
<keyword evidence="11" id="KW-1185">Reference proteome</keyword>
<evidence type="ECO:0000256" key="5">
    <source>
        <dbReference type="ARBA" id="ARBA00023274"/>
    </source>
</evidence>
<keyword evidence="2 6" id="KW-0699">rRNA-binding</keyword>
<dbReference type="Pfam" id="PF00828">
    <property type="entry name" value="Ribosomal_L27A"/>
    <property type="match status" value="1"/>
</dbReference>
<dbReference type="Gene3D" id="3.100.10.10">
    <property type="match status" value="1"/>
</dbReference>
<keyword evidence="5 6" id="KW-0687">Ribonucleoprotein</keyword>
<dbReference type="FunFam" id="3.100.10.10:FF:000003">
    <property type="entry name" value="50S ribosomal protein L15"/>
    <property type="match status" value="1"/>
</dbReference>
<gene>
    <name evidence="6" type="primary">rplO</name>
    <name evidence="10" type="ORF">ABT56_21125</name>
</gene>
<dbReference type="EMBL" id="LDOT01000045">
    <property type="protein sequence ID" value="KLV02628.1"/>
    <property type="molecule type" value="Genomic_DNA"/>
</dbReference>
<dbReference type="PROSITE" id="PS00475">
    <property type="entry name" value="RIBOSOMAL_L15"/>
    <property type="match status" value="1"/>
</dbReference>
<dbReference type="InterPro" id="IPR001196">
    <property type="entry name" value="Ribosomal_uL15_CS"/>
</dbReference>
<dbReference type="NCBIfam" id="TIGR01071">
    <property type="entry name" value="rplO_bact"/>
    <property type="match status" value="1"/>
</dbReference>
<dbReference type="STRING" id="1195763.ABT56_21125"/>
<name>A0A0J1GSA6_9GAMM</name>
<dbReference type="GO" id="GO:0006412">
    <property type="term" value="P:translation"/>
    <property type="evidence" value="ECO:0007669"/>
    <property type="project" value="UniProtKB-UniRule"/>
</dbReference>
<comment type="function">
    <text evidence="6">Binds to the 23S rRNA.</text>
</comment>